<dbReference type="AlphaFoldDB" id="A0A0X3U0A7"/>
<name>A0A0X3U0A7_9RHOB</name>
<proteinExistence type="predicted"/>
<organism evidence="1 2">
    <name type="scientific">Ruegeria profundi</name>
    <dbReference type="NCBI Taxonomy" id="1685378"/>
    <lineage>
        <taxon>Bacteria</taxon>
        <taxon>Pseudomonadati</taxon>
        <taxon>Pseudomonadota</taxon>
        <taxon>Alphaproteobacteria</taxon>
        <taxon>Rhodobacterales</taxon>
        <taxon>Roseobacteraceae</taxon>
        <taxon>Ruegeria</taxon>
    </lineage>
</organism>
<dbReference type="Proteomes" id="UP000053690">
    <property type="component" value="Unassembled WGS sequence"/>
</dbReference>
<sequence length="143" mass="15260">MLGGVCLATVIGGLRFALQPGAIKAHAQQVIARVYGPEIAEKPATEEFTSAYESFLINKGMPGHVANAIFNLKGGNLPYVDDEKAKLDRSIVVKFATSTNVVLSTETGSDLEFFGIFHPITNSCINQLSHNGLVWAEPIAQSG</sequence>
<accession>A0A0X3U0A7</accession>
<dbReference type="EMBL" id="LQBP01000002">
    <property type="protein sequence ID" value="KUJ81289.1"/>
    <property type="molecule type" value="Genomic_DNA"/>
</dbReference>
<comment type="caution">
    <text evidence="1">The sequence shown here is derived from an EMBL/GenBank/DDBJ whole genome shotgun (WGS) entry which is preliminary data.</text>
</comment>
<protein>
    <submittedName>
        <fullName evidence="1">Uncharacterized protein</fullName>
    </submittedName>
</protein>
<evidence type="ECO:0000313" key="2">
    <source>
        <dbReference type="Proteomes" id="UP000053690"/>
    </source>
</evidence>
<evidence type="ECO:0000313" key="1">
    <source>
        <dbReference type="EMBL" id="KUJ81289.1"/>
    </source>
</evidence>
<gene>
    <name evidence="1" type="ORF">AVO44_05390</name>
</gene>
<keyword evidence="2" id="KW-1185">Reference proteome</keyword>
<reference evidence="2" key="1">
    <citation type="submission" date="2015-12" db="EMBL/GenBank/DDBJ databases">
        <authorList>
            <person name="Zhang G."/>
            <person name="Stingl U."/>
        </authorList>
    </citation>
    <scope>NUCLEOTIDE SEQUENCE [LARGE SCALE GENOMIC DNA]</scope>
    <source>
        <strain evidence="2">ZGT108</strain>
    </source>
</reference>